<proteinExistence type="predicted"/>
<accession>E9JA48</accession>
<dbReference type="HOGENOM" id="CLU_2515497_0_0_1"/>
<feature type="non-terminal residue" evidence="1">
    <location>
        <position position="85"/>
    </location>
</feature>
<gene>
    <name evidence="1" type="ORF">SINV_00391</name>
</gene>
<name>E9JA48_SOLIN</name>
<sequence length="85" mass="9656">MHNFLPVGLAVSAQYVCSQNPRTSSVGFFPVCILKFPVDVEDLNDKLHHAIWSIDDDILEKMQINLLRCMKTCITVDGSHFEHLL</sequence>
<protein>
    <submittedName>
        <fullName evidence="1">Uncharacterized protein</fullName>
    </submittedName>
</protein>
<reference evidence="1" key="1">
    <citation type="journal article" date="2011" name="Proc. Natl. Acad. Sci. U.S.A.">
        <title>The genome of the fire ant Solenopsis invicta.</title>
        <authorList>
            <person name="Wurm Y."/>
            <person name="Wang J."/>
            <person name="Riba-Grognuz O."/>
            <person name="Corona M."/>
            <person name="Nygaard S."/>
            <person name="Hunt B.G."/>
            <person name="Ingram K.K."/>
            <person name="Falquet L."/>
            <person name="Nipitwattanaphon M."/>
            <person name="Gotzek D."/>
            <person name="Dijkstra M.B."/>
            <person name="Oettler J."/>
            <person name="Comtesse F."/>
            <person name="Shih C.J."/>
            <person name="Wu W.J."/>
            <person name="Yang C.C."/>
            <person name="Thomas J."/>
            <person name="Beaudoing E."/>
            <person name="Pradervand S."/>
            <person name="Flegel V."/>
            <person name="Cook E.D."/>
            <person name="Fabbretti R."/>
            <person name="Stockinger H."/>
            <person name="Long L."/>
            <person name="Farmerie W.G."/>
            <person name="Oakey J."/>
            <person name="Boomsma J.J."/>
            <person name="Pamilo P."/>
            <person name="Yi S.V."/>
            <person name="Heinze J."/>
            <person name="Goodisman M.A."/>
            <person name="Farinelli L."/>
            <person name="Harshman K."/>
            <person name="Hulo N."/>
            <person name="Cerutti L."/>
            <person name="Xenarios I."/>
            <person name="Shoemaker D."/>
            <person name="Keller L."/>
        </authorList>
    </citation>
    <scope>NUCLEOTIDE SEQUENCE [LARGE SCALE GENOMIC DNA]</scope>
</reference>
<organism>
    <name type="scientific">Solenopsis invicta</name>
    <name type="common">Red imported fire ant</name>
    <name type="synonym">Solenopsis wagneri</name>
    <dbReference type="NCBI Taxonomy" id="13686"/>
    <lineage>
        <taxon>Eukaryota</taxon>
        <taxon>Metazoa</taxon>
        <taxon>Ecdysozoa</taxon>
        <taxon>Arthropoda</taxon>
        <taxon>Hexapoda</taxon>
        <taxon>Insecta</taxon>
        <taxon>Pterygota</taxon>
        <taxon>Neoptera</taxon>
        <taxon>Endopterygota</taxon>
        <taxon>Hymenoptera</taxon>
        <taxon>Apocrita</taxon>
        <taxon>Aculeata</taxon>
        <taxon>Formicoidea</taxon>
        <taxon>Formicidae</taxon>
        <taxon>Myrmicinae</taxon>
        <taxon>Solenopsis</taxon>
    </lineage>
</organism>
<dbReference type="EMBL" id="GL769834">
    <property type="protein sequence ID" value="EFZ10303.1"/>
    <property type="molecule type" value="Genomic_DNA"/>
</dbReference>
<evidence type="ECO:0000313" key="1">
    <source>
        <dbReference type="EMBL" id="EFZ10303.1"/>
    </source>
</evidence>
<dbReference type="AlphaFoldDB" id="E9JA48"/>